<dbReference type="InterPro" id="IPR022526">
    <property type="entry name" value="F420_Rv3093c"/>
</dbReference>
<evidence type="ECO:0000259" key="2">
    <source>
        <dbReference type="Pfam" id="PF00296"/>
    </source>
</evidence>
<name>A0ABS9L9R6_9MICC</name>
<comment type="caution">
    <text evidence="3">The sequence shown here is derived from an EMBL/GenBank/DDBJ whole genome shotgun (WGS) entry which is preliminary data.</text>
</comment>
<dbReference type="Gene3D" id="3.20.20.30">
    <property type="entry name" value="Luciferase-like domain"/>
    <property type="match status" value="1"/>
</dbReference>
<keyword evidence="1" id="KW-0560">Oxidoreductase</keyword>
<dbReference type="PANTHER" id="PTHR43244:SF1">
    <property type="entry name" value="5,10-METHYLENETETRAHYDROMETHANOPTERIN REDUCTASE"/>
    <property type="match status" value="1"/>
</dbReference>
<keyword evidence="4" id="KW-1185">Reference proteome</keyword>
<dbReference type="EMBL" id="JAKLTQ010000013">
    <property type="protein sequence ID" value="MCG2623424.1"/>
    <property type="molecule type" value="Genomic_DNA"/>
</dbReference>
<evidence type="ECO:0000313" key="4">
    <source>
        <dbReference type="Proteomes" id="UP001165368"/>
    </source>
</evidence>
<reference evidence="3" key="1">
    <citation type="submission" date="2022-01" db="EMBL/GenBank/DDBJ databases">
        <authorList>
            <person name="Jo J.-H."/>
            <person name="Im W.-T."/>
        </authorList>
    </citation>
    <scope>NUCLEOTIDE SEQUENCE</scope>
    <source>
        <strain evidence="3">I2-34</strain>
    </source>
</reference>
<protein>
    <submittedName>
        <fullName evidence="3">LLM class F420-dependent oxidoreductase</fullName>
    </submittedName>
</protein>
<dbReference type="PANTHER" id="PTHR43244">
    <property type="match status" value="1"/>
</dbReference>
<dbReference type="InterPro" id="IPR011251">
    <property type="entry name" value="Luciferase-like_dom"/>
</dbReference>
<dbReference type="SUPFAM" id="SSF51679">
    <property type="entry name" value="Bacterial luciferase-like"/>
    <property type="match status" value="1"/>
</dbReference>
<evidence type="ECO:0000313" key="3">
    <source>
        <dbReference type="EMBL" id="MCG2623424.1"/>
    </source>
</evidence>
<gene>
    <name evidence="3" type="ORF">LVY72_16120</name>
</gene>
<accession>A0ABS9L9R6</accession>
<sequence>MTLGLWQDRPAEEALETAAAADRLGYSELWIGEMATYDAFSLATAIGLQNKRITPAVGPFAVSVRTPVNVAVSAATASSLIGRPVNIALGTSSNVVVTEWHGQPREKPAKRLEEATEVVSRLLKGEKVDFDGETLHTKGYHLRLPSPGSSVAVAAFGPRAINFAAANADRVLLNMVTVESARRLCDQIAAAAKAAGRPKPPVALWLATSVDPTPEDLKQMIRSKTGYLAAPGYSDMFIEAGFGDLVALAKTRPHPKELRAAMPDAELAAVTCITGSIGDVESRISAYFDAGVDEICIVPTTAGDPGGVRTLTEISKLL</sequence>
<feature type="domain" description="Luciferase-like" evidence="2">
    <location>
        <begin position="10"/>
        <end position="294"/>
    </location>
</feature>
<dbReference type="RefSeq" id="WP_237822717.1">
    <property type="nucleotide sequence ID" value="NZ_JAKLTQ010000013.1"/>
</dbReference>
<proteinExistence type="predicted"/>
<dbReference type="InterPro" id="IPR036661">
    <property type="entry name" value="Luciferase-like_sf"/>
</dbReference>
<dbReference type="NCBIfam" id="TIGR03841">
    <property type="entry name" value="F420_Rv3093c"/>
    <property type="match status" value="1"/>
</dbReference>
<dbReference type="CDD" id="cd01097">
    <property type="entry name" value="Tetrahydromethanopterin_reductase"/>
    <property type="match status" value="1"/>
</dbReference>
<evidence type="ECO:0000256" key="1">
    <source>
        <dbReference type="ARBA" id="ARBA00023002"/>
    </source>
</evidence>
<dbReference type="Proteomes" id="UP001165368">
    <property type="component" value="Unassembled WGS sequence"/>
</dbReference>
<dbReference type="Pfam" id="PF00296">
    <property type="entry name" value="Bac_luciferase"/>
    <property type="match status" value="1"/>
</dbReference>
<organism evidence="3 4">
    <name type="scientific">Arthrobacter hankyongi</name>
    <dbReference type="NCBI Taxonomy" id="2904801"/>
    <lineage>
        <taxon>Bacteria</taxon>
        <taxon>Bacillati</taxon>
        <taxon>Actinomycetota</taxon>
        <taxon>Actinomycetes</taxon>
        <taxon>Micrococcales</taxon>
        <taxon>Micrococcaceae</taxon>
        <taxon>Arthrobacter</taxon>
    </lineage>
</organism>
<dbReference type="InterPro" id="IPR050564">
    <property type="entry name" value="F420-G6PD/mer"/>
</dbReference>